<keyword evidence="6" id="KW-1185">Reference proteome</keyword>
<feature type="coiled-coil region" evidence="2">
    <location>
        <begin position="415"/>
        <end position="455"/>
    </location>
</feature>
<dbReference type="GO" id="GO:0005525">
    <property type="term" value="F:GTP binding"/>
    <property type="evidence" value="ECO:0007669"/>
    <property type="project" value="UniProtKB-KW"/>
</dbReference>
<dbReference type="SUPFAM" id="SSF52540">
    <property type="entry name" value="P-loop containing nucleoside triphosphate hydrolases"/>
    <property type="match status" value="1"/>
</dbReference>
<reference evidence="5" key="1">
    <citation type="submission" date="2020-11" db="EMBL/GenBank/DDBJ databases">
        <authorList>
            <person name="Tran Van P."/>
        </authorList>
    </citation>
    <scope>NUCLEOTIDE SEQUENCE</scope>
</reference>
<dbReference type="CDD" id="cd00882">
    <property type="entry name" value="Ras_like_GTPase"/>
    <property type="match status" value="1"/>
</dbReference>
<evidence type="ECO:0000256" key="3">
    <source>
        <dbReference type="SAM" id="MobiDB-lite"/>
    </source>
</evidence>
<name>A0A7R9A5Q6_9CRUS</name>
<feature type="region of interest" description="Disordered" evidence="3">
    <location>
        <begin position="641"/>
        <end position="684"/>
    </location>
</feature>
<sequence>MQSYLVGLCPDSDCEDGHEFDTDINCELLRKLNVENPTPQNLKKLLKQDTIAPHLCEEYNLDKCGKGAYRCVKMHICADFILGTCMGCKLNHNVMDPQCKKLLEQAHGPRRWHKLSLAEEIKQQCNISSGIIDLPLVNVMESKERRLRKYEIGNKNLGAGPTKVLMIVGATGAGKSTLINGIANFVFGVRWENDFRFKLVADEGSRKSQAHSQTKWITAYDLHKQEGFALPYGLTVIDTPGFGDTDGIHADEELRNQIRAFFSHGEDFGVDQLDGICFVVQSAMARLTATQQYIFDSILSVFGKDVNDNIYVFVTFADSKKPPALEAIEYAKIPYKDHFKFNNAALFPEPGKAAELIDKSYWDMSSQSFKKFFKKFNKTKAVSLTLTKEVLKERKTLAAVLQGIQPQIFAALGRLEHLRQEHTTLRQHEADLQANKQFEYKVKILKQEKVDLKEEFVTNCLTCNYTCHYPCTVSDDNLKGDCHVVDYQTGRCLVCPNKCSWRKHVNNTYRFDLKEEEITQTSDELKAKYEQAAGKKLNAQGIMKELMNKFNEERAEVLNLTKVAHRCLQRLEEIALKPDPLGVTAYIDLLIESERREARPGFSQRMRYLEDTRAKAELATKLKDDFDPFKEYMKEFEQENFNISLFDPDPEDTDNSETESPSHAGEISTTSLHESGESSQTVLE</sequence>
<dbReference type="AlphaFoldDB" id="A0A7R9A5Q6"/>
<proteinExistence type="inferred from homology"/>
<keyword evidence="1" id="KW-0547">Nucleotide-binding</keyword>
<dbReference type="EMBL" id="LR900137">
    <property type="protein sequence ID" value="CAD7244362.1"/>
    <property type="molecule type" value="Genomic_DNA"/>
</dbReference>
<dbReference type="Proteomes" id="UP000677054">
    <property type="component" value="Unassembled WGS sequence"/>
</dbReference>
<dbReference type="PANTHER" id="PTHR32046:SF14">
    <property type="match status" value="1"/>
</dbReference>
<gene>
    <name evidence="5" type="ORF">DSTB1V02_LOCUS4259</name>
</gene>
<feature type="domain" description="Septin-type G" evidence="4">
    <location>
        <begin position="165"/>
        <end position="245"/>
    </location>
</feature>
<evidence type="ECO:0000256" key="1">
    <source>
        <dbReference type="RuleBase" id="RU004560"/>
    </source>
</evidence>
<dbReference type="PANTHER" id="PTHR32046">
    <property type="entry name" value="G DOMAIN-CONTAINING PROTEIN"/>
    <property type="match status" value="1"/>
</dbReference>
<evidence type="ECO:0000313" key="6">
    <source>
        <dbReference type="Proteomes" id="UP000677054"/>
    </source>
</evidence>
<dbReference type="InterPro" id="IPR030379">
    <property type="entry name" value="G_SEPTIN_dom"/>
</dbReference>
<dbReference type="Gene3D" id="3.40.50.300">
    <property type="entry name" value="P-loop containing nucleotide triphosphate hydrolases"/>
    <property type="match status" value="1"/>
</dbReference>
<evidence type="ECO:0000256" key="2">
    <source>
        <dbReference type="SAM" id="Coils"/>
    </source>
</evidence>
<dbReference type="EMBL" id="CAJPEV010000620">
    <property type="protein sequence ID" value="CAG0886990.1"/>
    <property type="molecule type" value="Genomic_DNA"/>
</dbReference>
<dbReference type="OrthoDB" id="6338326at2759"/>
<dbReference type="InterPro" id="IPR027417">
    <property type="entry name" value="P-loop_NTPase"/>
</dbReference>
<keyword evidence="2" id="KW-0175">Coiled coil</keyword>
<feature type="compositionally biased region" description="Acidic residues" evidence="3">
    <location>
        <begin position="648"/>
        <end position="657"/>
    </location>
</feature>
<dbReference type="Pfam" id="PF00735">
    <property type="entry name" value="Septin"/>
    <property type="match status" value="1"/>
</dbReference>
<evidence type="ECO:0000259" key="4">
    <source>
        <dbReference type="Pfam" id="PF00735"/>
    </source>
</evidence>
<keyword evidence="1" id="KW-0342">GTP-binding</keyword>
<evidence type="ECO:0000313" key="5">
    <source>
        <dbReference type="EMBL" id="CAD7244362.1"/>
    </source>
</evidence>
<organism evidence="5">
    <name type="scientific">Darwinula stevensoni</name>
    <dbReference type="NCBI Taxonomy" id="69355"/>
    <lineage>
        <taxon>Eukaryota</taxon>
        <taxon>Metazoa</taxon>
        <taxon>Ecdysozoa</taxon>
        <taxon>Arthropoda</taxon>
        <taxon>Crustacea</taxon>
        <taxon>Oligostraca</taxon>
        <taxon>Ostracoda</taxon>
        <taxon>Podocopa</taxon>
        <taxon>Podocopida</taxon>
        <taxon>Darwinulocopina</taxon>
        <taxon>Darwinuloidea</taxon>
        <taxon>Darwinulidae</taxon>
        <taxon>Darwinula</taxon>
    </lineage>
</organism>
<comment type="similarity">
    <text evidence="1">Belongs to the TRAFAC class TrmE-Era-EngA-EngB-Septin-like GTPase superfamily. Septin GTPase family.</text>
</comment>
<protein>
    <recommendedName>
        <fullName evidence="4">Septin-type G domain-containing protein</fullName>
    </recommendedName>
</protein>
<feature type="compositionally biased region" description="Polar residues" evidence="3">
    <location>
        <begin position="667"/>
        <end position="684"/>
    </location>
</feature>
<accession>A0A7R9A5Q6</accession>